<dbReference type="AlphaFoldDB" id="A0A931LRE4"/>
<evidence type="ECO:0000256" key="1">
    <source>
        <dbReference type="SAM" id="Phobius"/>
    </source>
</evidence>
<evidence type="ECO:0000313" key="3">
    <source>
        <dbReference type="Proteomes" id="UP000727962"/>
    </source>
</evidence>
<proteinExistence type="predicted"/>
<evidence type="ECO:0000313" key="2">
    <source>
        <dbReference type="EMBL" id="MBI1756068.1"/>
    </source>
</evidence>
<feature type="transmembrane region" description="Helical" evidence="1">
    <location>
        <begin position="15"/>
        <end position="34"/>
    </location>
</feature>
<keyword evidence="1" id="KW-1133">Transmembrane helix</keyword>
<sequence length="85" mass="9265">MSQKPLPKPNWVKNTYFWIAGLLLLLSLVGFVGGEGTIRDPGQKRESGLAVLYVAAAGLMLVNGLISHRQTIQHYSEQEAATDTP</sequence>
<accession>A0A931LRE4</accession>
<dbReference type="EMBL" id="JACOSL010000022">
    <property type="protein sequence ID" value="MBI1756068.1"/>
    <property type="molecule type" value="Genomic_DNA"/>
</dbReference>
<dbReference type="Proteomes" id="UP000727962">
    <property type="component" value="Unassembled WGS sequence"/>
</dbReference>
<gene>
    <name evidence="2" type="ORF">HYR64_03065</name>
</gene>
<protein>
    <submittedName>
        <fullName evidence="2">Uncharacterized protein</fullName>
    </submittedName>
</protein>
<comment type="caution">
    <text evidence="2">The sequence shown here is derived from an EMBL/GenBank/DDBJ whole genome shotgun (WGS) entry which is preliminary data.</text>
</comment>
<feature type="transmembrane region" description="Helical" evidence="1">
    <location>
        <begin position="46"/>
        <end position="66"/>
    </location>
</feature>
<keyword evidence="1" id="KW-0812">Transmembrane</keyword>
<reference evidence="2" key="1">
    <citation type="submission" date="2020-07" db="EMBL/GenBank/DDBJ databases">
        <title>Huge and variable diversity of episymbiotic CPR bacteria and DPANN archaea in groundwater ecosystems.</title>
        <authorList>
            <person name="He C.Y."/>
            <person name="Keren R."/>
            <person name="Whittaker M."/>
            <person name="Farag I.F."/>
            <person name="Doudna J."/>
            <person name="Cate J.H.D."/>
            <person name="Banfield J.F."/>
        </authorList>
    </citation>
    <scope>NUCLEOTIDE SEQUENCE</scope>
    <source>
        <strain evidence="2">NC_groundwater_17_Pr7_B-0.1um_64_12</strain>
    </source>
</reference>
<organism evidence="2 3">
    <name type="scientific">Fimbriimonas ginsengisoli</name>
    <dbReference type="NCBI Taxonomy" id="1005039"/>
    <lineage>
        <taxon>Bacteria</taxon>
        <taxon>Bacillati</taxon>
        <taxon>Armatimonadota</taxon>
        <taxon>Fimbriimonadia</taxon>
        <taxon>Fimbriimonadales</taxon>
        <taxon>Fimbriimonadaceae</taxon>
        <taxon>Fimbriimonas</taxon>
    </lineage>
</organism>
<name>A0A931LRE4_FIMGI</name>
<keyword evidence="1" id="KW-0472">Membrane</keyword>